<dbReference type="InterPro" id="IPR038258">
    <property type="entry name" value="Gp4_sf"/>
</dbReference>
<dbReference type="RefSeq" id="WP_199568807.1">
    <property type="nucleotide sequence ID" value="NZ_CP066770.1"/>
</dbReference>
<name>A0A7T6VIV0_9BURK</name>
<evidence type="ECO:0008006" key="3">
    <source>
        <dbReference type="Google" id="ProtNLM"/>
    </source>
</evidence>
<organism evidence="1 2">
    <name type="scientific">Burkholderia anthina</name>
    <dbReference type="NCBI Taxonomy" id="179879"/>
    <lineage>
        <taxon>Bacteria</taxon>
        <taxon>Pseudomonadati</taxon>
        <taxon>Pseudomonadota</taxon>
        <taxon>Betaproteobacteria</taxon>
        <taxon>Burkholderiales</taxon>
        <taxon>Burkholderiaceae</taxon>
        <taxon>Burkholderia</taxon>
        <taxon>Burkholderia cepacia complex</taxon>
    </lineage>
</organism>
<evidence type="ECO:0000313" key="2">
    <source>
        <dbReference type="Proteomes" id="UP000596205"/>
    </source>
</evidence>
<sequence length="238" mass="26406">MTTAVDLLTLALKDIGALGIGQSISPDDTEDGLNTLNMMLGQWQGERLSVYHLVDTALQSTGAQSYTVGPGGNFNTPSWPYQINAAYARLNPGTATPIDYPVTIIPAREDYSRIALKALQSFPNYAFYDSAWPLGTLFMYPIPNASFELHIVTLEALPQFDTPADDINLPPEYMAAIRYSLACYLAPSYQLDPQPALVRLAMNAKRIVKRMNVQIKAMSMPRGLATKQRYNIYSDRPY</sequence>
<proteinExistence type="predicted"/>
<accession>A0A7T6VIV0</accession>
<reference evidence="1 2" key="1">
    <citation type="submission" date="2020-12" db="EMBL/GenBank/DDBJ databases">
        <title>Complete genome sequence of Burkholderia anthina BJQ0011.</title>
        <authorList>
            <person name="Xu Y."/>
        </authorList>
    </citation>
    <scope>NUCLEOTIDE SEQUENCE [LARGE SCALE GENOMIC DNA]</scope>
    <source>
        <strain evidence="1 2">BJQ0011</strain>
    </source>
</reference>
<gene>
    <name evidence="1" type="ORF">JFN94_25900</name>
</gene>
<dbReference type="Proteomes" id="UP000596205">
    <property type="component" value="Chromosome 2"/>
</dbReference>
<dbReference type="KEGG" id="bann:JFN94_25900"/>
<dbReference type="Gene3D" id="1.10.3230.20">
    <property type="entry name" value="P22 tail accessory factor (Gp4)"/>
    <property type="match status" value="2"/>
</dbReference>
<protein>
    <recommendedName>
        <fullName evidence="3">P22 tail accessory factor</fullName>
    </recommendedName>
</protein>
<dbReference type="EMBL" id="CP066770">
    <property type="protein sequence ID" value="QQK04765.1"/>
    <property type="molecule type" value="Genomic_DNA"/>
</dbReference>
<dbReference type="AlphaFoldDB" id="A0A7T6VIV0"/>
<evidence type="ECO:0000313" key="1">
    <source>
        <dbReference type="EMBL" id="QQK04765.1"/>
    </source>
</evidence>